<evidence type="ECO:0000256" key="1">
    <source>
        <dbReference type="SAM" id="MobiDB-lite"/>
    </source>
</evidence>
<feature type="region of interest" description="Disordered" evidence="1">
    <location>
        <begin position="200"/>
        <end position="250"/>
    </location>
</feature>
<proteinExistence type="predicted"/>
<feature type="compositionally biased region" description="Acidic residues" evidence="1">
    <location>
        <begin position="202"/>
        <end position="250"/>
    </location>
</feature>
<evidence type="ECO:0000313" key="5">
    <source>
        <dbReference type="Proteomes" id="UP000283513"/>
    </source>
</evidence>
<evidence type="ECO:0000313" key="3">
    <source>
        <dbReference type="EMBL" id="RHC15163.1"/>
    </source>
</evidence>
<dbReference type="EMBL" id="QSHO01000013">
    <property type="protein sequence ID" value="RHC15163.1"/>
    <property type="molecule type" value="Genomic_DNA"/>
</dbReference>
<dbReference type="AlphaFoldDB" id="A0A173SCX3"/>
<dbReference type="PaxDb" id="166486-ERS852572_00909"/>
<protein>
    <submittedName>
        <fullName evidence="3">DUF4194 domain-containing protein</fullName>
    </submittedName>
</protein>
<reference evidence="2 4" key="1">
    <citation type="submission" date="2015-09" db="EMBL/GenBank/DDBJ databases">
        <authorList>
            <consortium name="Pathogen Informatics"/>
        </authorList>
    </citation>
    <scope>NUCLEOTIDE SEQUENCE [LARGE SCALE GENOMIC DNA]</scope>
    <source>
        <strain evidence="2 4">2789STDY5834960</strain>
    </source>
</reference>
<dbReference type="Pfam" id="PF13835">
    <property type="entry name" value="DUF4194"/>
    <property type="match status" value="1"/>
</dbReference>
<dbReference type="Proteomes" id="UP000095350">
    <property type="component" value="Unassembled WGS sequence"/>
</dbReference>
<accession>A0A173SCX3</accession>
<evidence type="ECO:0000313" key="4">
    <source>
        <dbReference type="Proteomes" id="UP000095350"/>
    </source>
</evidence>
<reference evidence="3 5" key="2">
    <citation type="submission" date="2018-08" db="EMBL/GenBank/DDBJ databases">
        <title>A genome reference for cultivated species of the human gut microbiota.</title>
        <authorList>
            <person name="Zou Y."/>
            <person name="Xue W."/>
            <person name="Luo G."/>
        </authorList>
    </citation>
    <scope>NUCLEOTIDE SEQUENCE [LARGE SCALE GENOMIC DNA]</scope>
    <source>
        <strain evidence="3 5">AM37-1AC</strain>
    </source>
</reference>
<gene>
    <name evidence="3" type="ORF">DW856_14020</name>
    <name evidence="2" type="ORF">ERS852572_00909</name>
</gene>
<evidence type="ECO:0000313" key="2">
    <source>
        <dbReference type="EMBL" id="CUM88213.1"/>
    </source>
</evidence>
<sequence>MFEGYEELNTQDVERMQEVIRTLLAQTFLPERKYDKKYGRMMPDRMYDFSDRHLEFLTEYFAVAGIKLRQDTELGIIYLEGADGIGEKLPKLATIYLLLLKLIYDEKMAAVSSSVNVITTFGELNGKAGEFRLIKGPSSMTEIKRAFAILKKYQMVEFLDVFDEQLENTRIMIYPCINLVLMREDVNGLLGSFSDEVKDNEVDGQENLEWSSEETLSENDMTDEESDLEPEEMNVDEEGETEDGTDESGI</sequence>
<dbReference type="EMBL" id="CYXZ01000006">
    <property type="protein sequence ID" value="CUM88213.1"/>
    <property type="molecule type" value="Genomic_DNA"/>
</dbReference>
<dbReference type="OrthoDB" id="2042225at2"/>
<name>A0A173SCX3_9FIRM</name>
<dbReference type="STRING" id="166486.ERS852572_00909"/>
<dbReference type="RefSeq" id="WP_022113214.1">
    <property type="nucleotide sequence ID" value="NZ_CABIYH010000006.1"/>
</dbReference>
<organism evidence="2 4">
    <name type="scientific">Roseburia intestinalis</name>
    <dbReference type="NCBI Taxonomy" id="166486"/>
    <lineage>
        <taxon>Bacteria</taxon>
        <taxon>Bacillati</taxon>
        <taxon>Bacillota</taxon>
        <taxon>Clostridia</taxon>
        <taxon>Lachnospirales</taxon>
        <taxon>Lachnospiraceae</taxon>
        <taxon>Roseburia</taxon>
    </lineage>
</organism>
<dbReference type="InterPro" id="IPR025449">
    <property type="entry name" value="JetB"/>
</dbReference>
<dbReference type="Proteomes" id="UP000283513">
    <property type="component" value="Unassembled WGS sequence"/>
</dbReference>